<dbReference type="CDD" id="cd05403">
    <property type="entry name" value="NT_KNTase_like"/>
    <property type="match status" value="1"/>
</dbReference>
<dbReference type="SUPFAM" id="SSF81301">
    <property type="entry name" value="Nucleotidyltransferase"/>
    <property type="match status" value="1"/>
</dbReference>
<sequence>MAGSINPAVDTALGAITDTVVECCDPDAVVLFGSWAKGTADVHSDIDLLVVGPFRASPWLRDRELRDALRCFAVRFDLHLVTPAELAAGPAHGYLDTLRTSCRVLYARPGFDPGALGLPEIRLTDPSERPNVAIVEGT</sequence>
<dbReference type="InterPro" id="IPR002934">
    <property type="entry name" value="Polymerase_NTP_transf_dom"/>
</dbReference>
<dbReference type="EMBL" id="FAOZ01000008">
    <property type="protein sequence ID" value="CUU56568.1"/>
    <property type="molecule type" value="Genomic_DNA"/>
</dbReference>
<feature type="domain" description="Polymerase nucleotidyl transferase" evidence="1">
    <location>
        <begin position="27"/>
        <end position="68"/>
    </location>
</feature>
<gene>
    <name evidence="2" type="ORF">Ga0074812_10896</name>
</gene>
<dbReference type="Proteomes" id="UP000198802">
    <property type="component" value="Unassembled WGS sequence"/>
</dbReference>
<reference evidence="3" key="1">
    <citation type="submission" date="2015-11" db="EMBL/GenBank/DDBJ databases">
        <authorList>
            <person name="Varghese N."/>
        </authorList>
    </citation>
    <scope>NUCLEOTIDE SEQUENCE [LARGE SCALE GENOMIC DNA]</scope>
    <source>
        <strain evidence="3">DSM 45899</strain>
    </source>
</reference>
<name>A0A0S4QNT9_9ACTN</name>
<evidence type="ECO:0000259" key="1">
    <source>
        <dbReference type="Pfam" id="PF01909"/>
    </source>
</evidence>
<dbReference type="GO" id="GO:0016779">
    <property type="term" value="F:nucleotidyltransferase activity"/>
    <property type="evidence" value="ECO:0007669"/>
    <property type="project" value="InterPro"/>
</dbReference>
<dbReference type="AlphaFoldDB" id="A0A0S4QNT9"/>
<dbReference type="Pfam" id="PF01909">
    <property type="entry name" value="NTP_transf_2"/>
    <property type="match status" value="1"/>
</dbReference>
<keyword evidence="2" id="KW-0808">Transferase</keyword>
<organism evidence="2 3">
    <name type="scientific">Parafrankia irregularis</name>
    <dbReference type="NCBI Taxonomy" id="795642"/>
    <lineage>
        <taxon>Bacteria</taxon>
        <taxon>Bacillati</taxon>
        <taxon>Actinomycetota</taxon>
        <taxon>Actinomycetes</taxon>
        <taxon>Frankiales</taxon>
        <taxon>Frankiaceae</taxon>
        <taxon>Parafrankia</taxon>
    </lineage>
</organism>
<dbReference type="InterPro" id="IPR043519">
    <property type="entry name" value="NT_sf"/>
</dbReference>
<accession>A0A0S4QNT9</accession>
<keyword evidence="3" id="KW-1185">Reference proteome</keyword>
<proteinExistence type="predicted"/>
<protein>
    <submittedName>
        <fullName evidence="2">Predicted nucleotidyltransferase</fullName>
    </submittedName>
</protein>
<evidence type="ECO:0000313" key="2">
    <source>
        <dbReference type="EMBL" id="CUU56568.1"/>
    </source>
</evidence>
<dbReference type="RefSeq" id="WP_091277161.1">
    <property type="nucleotide sequence ID" value="NZ_FAOZ01000008.1"/>
</dbReference>
<dbReference type="Gene3D" id="3.30.460.10">
    <property type="entry name" value="Beta Polymerase, domain 2"/>
    <property type="match status" value="1"/>
</dbReference>
<evidence type="ECO:0000313" key="3">
    <source>
        <dbReference type="Proteomes" id="UP000198802"/>
    </source>
</evidence>